<dbReference type="AlphaFoldDB" id="A0A851HJ13"/>
<dbReference type="Pfam" id="PF03390">
    <property type="entry name" value="2HCT"/>
    <property type="match status" value="1"/>
</dbReference>
<feature type="transmembrane region" description="Helical" evidence="1">
    <location>
        <begin position="372"/>
        <end position="393"/>
    </location>
</feature>
<keyword evidence="3" id="KW-1185">Reference proteome</keyword>
<evidence type="ECO:0000313" key="3">
    <source>
        <dbReference type="Proteomes" id="UP000568109"/>
    </source>
</evidence>
<dbReference type="GO" id="GO:0008514">
    <property type="term" value="F:organic anion transmembrane transporter activity"/>
    <property type="evidence" value="ECO:0007669"/>
    <property type="project" value="InterPro"/>
</dbReference>
<proteinExistence type="predicted"/>
<dbReference type="PANTHER" id="PTHR40033:SF1">
    <property type="entry name" value="CITRATE-SODIUM SYMPORTER"/>
    <property type="match status" value="1"/>
</dbReference>
<sequence>MNEKNNKKKIEIFGFHPLLFLSFVVIMILNIVYMKIYEDNKKLWHPLLTPLFITMVLGISLNYIGSKTPFFNKLGFGFLLSILVPSFLIYQGIIPKHIADNFDKAFFNKPGANGGLGVNFSQFFITIVIAGSLLSVDRDLLKRSLIKFIPITLIAITFSFVVSGFLGYLAYFEPDKIFSNKSQGRFWDSIFFVFVPLTNGGTNLGIGGFSNGIYKEAFQETADASQIRSVLLAPLILARVLSIFFAGLLFVLFDKTKYSGKGSLEQKQMDNSHKSTKKPLEHQQIGMGLLIIFALYNLGNMINQVLNSYLDAMVYVIIILLAIKIFDLLSDKYQNAVSQAGKFMSINFTGPVLAGLGLTTDFNTLINTLKNPSVVLIVIASLTVAVITTFIFAQSLGFYPLELSLTAGLCSHSIGGTGNLGVMAISHREDLLPFATIATRVVGPLVYIISTFGFKCLYM</sequence>
<dbReference type="GO" id="GO:0016020">
    <property type="term" value="C:membrane"/>
    <property type="evidence" value="ECO:0007669"/>
    <property type="project" value="InterPro"/>
</dbReference>
<comment type="caution">
    <text evidence="2">The sequence shown here is derived from an EMBL/GenBank/DDBJ whole genome shotgun (WGS) entry which is preliminary data.</text>
</comment>
<feature type="transmembrane region" description="Helical" evidence="1">
    <location>
        <begin position="12"/>
        <end position="37"/>
    </location>
</feature>
<evidence type="ECO:0000313" key="2">
    <source>
        <dbReference type="EMBL" id="NWN45536.1"/>
    </source>
</evidence>
<reference evidence="2 3" key="1">
    <citation type="submission" date="2020-06" db="EMBL/GenBank/DDBJ databases">
        <title>Draft genome sequence of Candidatus Phytoplasma pruni (X-disease group, subgroup 16SrIII-B) strain ChTDIII from Argentina.</title>
        <authorList>
            <person name="Fernandez F.D."/>
            <person name="Zuebert C."/>
            <person name="Huettel B."/>
            <person name="Kube M."/>
            <person name="Conci L.R."/>
        </authorList>
    </citation>
    <scope>NUCLEOTIDE SEQUENCE [LARGE SCALE GENOMIC DNA]</scope>
    <source>
        <strain evidence="2 3">ChTDIII</strain>
    </source>
</reference>
<organism evidence="2 3">
    <name type="scientific">Candidatus Phytoplasma pruni</name>
    <dbReference type="NCBI Taxonomy" id="479893"/>
    <lineage>
        <taxon>Bacteria</taxon>
        <taxon>Bacillati</taxon>
        <taxon>Mycoplasmatota</taxon>
        <taxon>Mollicutes</taxon>
        <taxon>Acholeplasmatales</taxon>
        <taxon>Acholeplasmataceae</taxon>
        <taxon>Candidatus Phytoplasma</taxon>
        <taxon>16SrIII (X-disease group)</taxon>
    </lineage>
</organism>
<dbReference type="RefSeq" id="WP_178733938.1">
    <property type="nucleotide sequence ID" value="NZ_JABUOH010000011.1"/>
</dbReference>
<accession>A0A851HJ13</accession>
<evidence type="ECO:0000256" key="1">
    <source>
        <dbReference type="SAM" id="Phobius"/>
    </source>
</evidence>
<dbReference type="InterPro" id="IPR004679">
    <property type="entry name" value="2-OHcarboxylate_transport"/>
</dbReference>
<gene>
    <name evidence="2" type="ORF">HR065_00355</name>
</gene>
<feature type="transmembrane region" description="Helical" evidence="1">
    <location>
        <begin position="76"/>
        <end position="94"/>
    </location>
</feature>
<keyword evidence="1" id="KW-0472">Membrane</keyword>
<dbReference type="EMBL" id="JABUOH010000011">
    <property type="protein sequence ID" value="NWN45536.1"/>
    <property type="molecule type" value="Genomic_DNA"/>
</dbReference>
<feature type="transmembrane region" description="Helical" evidence="1">
    <location>
        <begin position="231"/>
        <end position="253"/>
    </location>
</feature>
<dbReference type="Proteomes" id="UP000568109">
    <property type="component" value="Unassembled WGS sequence"/>
</dbReference>
<dbReference type="PANTHER" id="PTHR40033">
    <property type="entry name" value="NA(+)-MALATE SYMPORTER"/>
    <property type="match status" value="1"/>
</dbReference>
<feature type="transmembrane region" description="Helical" evidence="1">
    <location>
        <begin position="148"/>
        <end position="171"/>
    </location>
</feature>
<name>A0A851HJ13_9MOLU</name>
<feature type="transmembrane region" description="Helical" evidence="1">
    <location>
        <begin position="341"/>
        <end position="360"/>
    </location>
</feature>
<feature type="transmembrane region" description="Helical" evidence="1">
    <location>
        <begin position="285"/>
        <end position="306"/>
    </location>
</feature>
<feature type="transmembrane region" description="Helical" evidence="1">
    <location>
        <begin position="431"/>
        <end position="454"/>
    </location>
</feature>
<feature type="transmembrane region" description="Helical" evidence="1">
    <location>
        <begin position="43"/>
        <end position="64"/>
    </location>
</feature>
<feature type="transmembrane region" description="Helical" evidence="1">
    <location>
        <begin position="114"/>
        <end position="136"/>
    </location>
</feature>
<feature type="transmembrane region" description="Helical" evidence="1">
    <location>
        <begin position="312"/>
        <end position="329"/>
    </location>
</feature>
<keyword evidence="1" id="KW-1133">Transmembrane helix</keyword>
<keyword evidence="1" id="KW-0812">Transmembrane</keyword>
<protein>
    <submittedName>
        <fullName evidence="2">2-hydroxycarboxylate transporter family protein</fullName>
    </submittedName>
</protein>